<dbReference type="Proteomes" id="UP000294933">
    <property type="component" value="Unassembled WGS sequence"/>
</dbReference>
<protein>
    <submittedName>
        <fullName evidence="2">Uncharacterized protein</fullName>
    </submittedName>
</protein>
<keyword evidence="3" id="KW-1185">Reference proteome</keyword>
<sequence length="188" mass="21635">MQEGKWIHKTFCRGSPCCVIDLRDEPEQARGDPGTPARNRESTTMHALSLSSNGGSPHYDAIWLRNRRNPLGSAHSWRGCANKKISQLSRHTVLKFLRRKKIVDTRRLQAHHHWYCRWSILEPTPCPFVVDVTMEASGLTSCFATCSDLRILSEQTLMRAKEKARLRVAVPEQIRKLRIMTTHSYSLR</sequence>
<proteinExistence type="predicted"/>
<feature type="compositionally biased region" description="Polar residues" evidence="1">
    <location>
        <begin position="44"/>
        <end position="53"/>
    </location>
</feature>
<dbReference type="AlphaFoldDB" id="A0A4Y7Q0F0"/>
<evidence type="ECO:0000256" key="1">
    <source>
        <dbReference type="SAM" id="MobiDB-lite"/>
    </source>
</evidence>
<accession>A0A4Y7Q0F0</accession>
<evidence type="ECO:0000313" key="2">
    <source>
        <dbReference type="EMBL" id="TDL20766.1"/>
    </source>
</evidence>
<organism evidence="2 3">
    <name type="scientific">Rickenella mellea</name>
    <dbReference type="NCBI Taxonomy" id="50990"/>
    <lineage>
        <taxon>Eukaryota</taxon>
        <taxon>Fungi</taxon>
        <taxon>Dikarya</taxon>
        <taxon>Basidiomycota</taxon>
        <taxon>Agaricomycotina</taxon>
        <taxon>Agaricomycetes</taxon>
        <taxon>Hymenochaetales</taxon>
        <taxon>Rickenellaceae</taxon>
        <taxon>Rickenella</taxon>
    </lineage>
</organism>
<evidence type="ECO:0000313" key="3">
    <source>
        <dbReference type="Proteomes" id="UP000294933"/>
    </source>
</evidence>
<feature type="region of interest" description="Disordered" evidence="1">
    <location>
        <begin position="26"/>
        <end position="53"/>
    </location>
</feature>
<dbReference type="VEuPathDB" id="FungiDB:BD410DRAFT_356277"/>
<gene>
    <name evidence="2" type="ORF">BD410DRAFT_356277</name>
</gene>
<name>A0A4Y7Q0F0_9AGAM</name>
<reference evidence="2 3" key="1">
    <citation type="submission" date="2018-06" db="EMBL/GenBank/DDBJ databases">
        <title>A transcriptomic atlas of mushroom development highlights an independent origin of complex multicellularity.</title>
        <authorList>
            <consortium name="DOE Joint Genome Institute"/>
            <person name="Krizsan K."/>
            <person name="Almasi E."/>
            <person name="Merenyi Z."/>
            <person name="Sahu N."/>
            <person name="Viragh M."/>
            <person name="Koszo T."/>
            <person name="Mondo S."/>
            <person name="Kiss B."/>
            <person name="Balint B."/>
            <person name="Kues U."/>
            <person name="Barry K."/>
            <person name="Hegedus J.C."/>
            <person name="Henrissat B."/>
            <person name="Johnson J."/>
            <person name="Lipzen A."/>
            <person name="Ohm R."/>
            <person name="Nagy I."/>
            <person name="Pangilinan J."/>
            <person name="Yan J."/>
            <person name="Xiong Y."/>
            <person name="Grigoriev I.V."/>
            <person name="Hibbett D.S."/>
            <person name="Nagy L.G."/>
        </authorList>
    </citation>
    <scope>NUCLEOTIDE SEQUENCE [LARGE SCALE GENOMIC DNA]</scope>
    <source>
        <strain evidence="2 3">SZMC22713</strain>
    </source>
</reference>
<dbReference type="EMBL" id="ML170185">
    <property type="protein sequence ID" value="TDL20766.1"/>
    <property type="molecule type" value="Genomic_DNA"/>
</dbReference>